<accession>A0A2P5ED98</accession>
<keyword evidence="2" id="KW-1185">Reference proteome</keyword>
<sequence>MVTLESRKVDLSSEKLEGDLGEDGLERLNNLGLLLIFFGVEETLQWSFGLSSMEEVVVAATVTIGGYSMQFHSPNRRRRRRRNCLYGVPRLPRQQRHGREPVGALNSAGIPGTFFGKGRSIMALAVSARD</sequence>
<evidence type="ECO:0000313" key="2">
    <source>
        <dbReference type="Proteomes" id="UP000237000"/>
    </source>
</evidence>
<gene>
    <name evidence="1" type="ORF">TorRG33x02_207520</name>
</gene>
<comment type="caution">
    <text evidence="1">The sequence shown here is derived from an EMBL/GenBank/DDBJ whole genome shotgun (WGS) entry which is preliminary data.</text>
</comment>
<organism evidence="1 2">
    <name type="scientific">Trema orientale</name>
    <name type="common">Charcoal tree</name>
    <name type="synonym">Celtis orientalis</name>
    <dbReference type="NCBI Taxonomy" id="63057"/>
    <lineage>
        <taxon>Eukaryota</taxon>
        <taxon>Viridiplantae</taxon>
        <taxon>Streptophyta</taxon>
        <taxon>Embryophyta</taxon>
        <taxon>Tracheophyta</taxon>
        <taxon>Spermatophyta</taxon>
        <taxon>Magnoliopsida</taxon>
        <taxon>eudicotyledons</taxon>
        <taxon>Gunneridae</taxon>
        <taxon>Pentapetalae</taxon>
        <taxon>rosids</taxon>
        <taxon>fabids</taxon>
        <taxon>Rosales</taxon>
        <taxon>Cannabaceae</taxon>
        <taxon>Trema</taxon>
    </lineage>
</organism>
<evidence type="ECO:0000313" key="1">
    <source>
        <dbReference type="EMBL" id="PON83480.1"/>
    </source>
</evidence>
<dbReference type="Proteomes" id="UP000237000">
    <property type="component" value="Unassembled WGS sequence"/>
</dbReference>
<dbReference type="InParanoid" id="A0A2P5ED98"/>
<name>A0A2P5ED98_TREOI</name>
<proteinExistence type="predicted"/>
<dbReference type="AlphaFoldDB" id="A0A2P5ED98"/>
<dbReference type="EMBL" id="JXTC01000178">
    <property type="protein sequence ID" value="PON83480.1"/>
    <property type="molecule type" value="Genomic_DNA"/>
</dbReference>
<reference evidence="2" key="1">
    <citation type="submission" date="2016-06" db="EMBL/GenBank/DDBJ databases">
        <title>Parallel loss of symbiosis genes in relatives of nitrogen-fixing non-legume Parasponia.</title>
        <authorList>
            <person name="Van Velzen R."/>
            <person name="Holmer R."/>
            <person name="Bu F."/>
            <person name="Rutten L."/>
            <person name="Van Zeijl A."/>
            <person name="Liu W."/>
            <person name="Santuari L."/>
            <person name="Cao Q."/>
            <person name="Sharma T."/>
            <person name="Shen D."/>
            <person name="Roswanjaya Y."/>
            <person name="Wardhani T."/>
            <person name="Kalhor M.S."/>
            <person name="Jansen J."/>
            <person name="Van den Hoogen J."/>
            <person name="Gungor B."/>
            <person name="Hartog M."/>
            <person name="Hontelez J."/>
            <person name="Verver J."/>
            <person name="Yang W.-C."/>
            <person name="Schijlen E."/>
            <person name="Repin R."/>
            <person name="Schilthuizen M."/>
            <person name="Schranz E."/>
            <person name="Heidstra R."/>
            <person name="Miyata K."/>
            <person name="Fedorova E."/>
            <person name="Kohlen W."/>
            <person name="Bisseling T."/>
            <person name="Smit S."/>
            <person name="Geurts R."/>
        </authorList>
    </citation>
    <scope>NUCLEOTIDE SEQUENCE [LARGE SCALE GENOMIC DNA]</scope>
    <source>
        <strain evidence="2">cv. RG33-2</strain>
    </source>
</reference>
<protein>
    <submittedName>
        <fullName evidence="1">Uncharacterized protein</fullName>
    </submittedName>
</protein>